<dbReference type="EMBL" id="BKBC01000012">
    <property type="protein sequence ID" value="GEQ20765.1"/>
    <property type="molecule type" value="Genomic_DNA"/>
</dbReference>
<organism evidence="4 6">
    <name type="scientific">Clostridium butyricum</name>
    <dbReference type="NCBI Taxonomy" id="1492"/>
    <lineage>
        <taxon>Bacteria</taxon>
        <taxon>Bacillati</taxon>
        <taxon>Bacillota</taxon>
        <taxon>Clostridia</taxon>
        <taxon>Eubacteriales</taxon>
        <taxon>Clostridiaceae</taxon>
        <taxon>Clostridium</taxon>
    </lineage>
</organism>
<keyword evidence="3" id="KW-0812">Transmembrane</keyword>
<dbReference type="InterPro" id="IPR019734">
    <property type="entry name" value="TPR_rpt"/>
</dbReference>
<name>A0A512TKM3_CLOBU</name>
<evidence type="ECO:0000256" key="3">
    <source>
        <dbReference type="SAM" id="Phobius"/>
    </source>
</evidence>
<dbReference type="Gene3D" id="1.25.40.10">
    <property type="entry name" value="Tetratricopeptide repeat domain"/>
    <property type="match status" value="1"/>
</dbReference>
<evidence type="ECO:0000256" key="2">
    <source>
        <dbReference type="ARBA" id="ARBA00022803"/>
    </source>
</evidence>
<feature type="transmembrane region" description="Helical" evidence="3">
    <location>
        <begin position="15"/>
        <end position="33"/>
    </location>
</feature>
<dbReference type="EMBL" id="WOFV02000073">
    <property type="protein sequence ID" value="NAS19426.1"/>
    <property type="molecule type" value="Genomic_DNA"/>
</dbReference>
<dbReference type="AlphaFoldDB" id="A0A512TKM3"/>
<sequence length="243" mass="28130">MNRISLPGKAKNKRIILFILILISVGILIYEFINNTKNKNTNKDINNISNEQLIGASEKNNDFITESQNENIKNNEVQDISERERELYNNAYTTFFSGDYAMAINKADELVEEFPNSYMGYNIRGIAKAYDGDFDGGMLDINKSLDINSNYGYGRFNKALTYELYNQFDESLKWYNKALEVEEYVWTYYGIASIYGRRGDVNRTVEYLTKAINMDSAVKEEAKNESDFDPVRNSLEFKNLIEE</sequence>
<evidence type="ECO:0000313" key="6">
    <source>
        <dbReference type="Proteomes" id="UP000321089"/>
    </source>
</evidence>
<reference evidence="4 6" key="1">
    <citation type="submission" date="2019-07" db="EMBL/GenBank/DDBJ databases">
        <title>Whole genome shotgun sequence of Clostridium butyricum NBRC 3858.</title>
        <authorList>
            <person name="Hosoyama A."/>
            <person name="Uohara A."/>
            <person name="Ohji S."/>
            <person name="Ichikawa N."/>
        </authorList>
    </citation>
    <scope>NUCLEOTIDE SEQUENCE [LARGE SCALE GENOMIC DNA]</scope>
    <source>
        <strain evidence="4 6">NBRC 3858</strain>
    </source>
</reference>
<dbReference type="GO" id="GO:0046813">
    <property type="term" value="P:receptor-mediated virion attachment to host cell"/>
    <property type="evidence" value="ECO:0007669"/>
    <property type="project" value="TreeGrafter"/>
</dbReference>
<dbReference type="Pfam" id="PF13181">
    <property type="entry name" value="TPR_8"/>
    <property type="match status" value="2"/>
</dbReference>
<accession>A0A512TKM3</accession>
<dbReference type="Proteomes" id="UP000321089">
    <property type="component" value="Unassembled WGS sequence"/>
</dbReference>
<evidence type="ECO:0000313" key="7">
    <source>
        <dbReference type="Proteomes" id="UP000474042"/>
    </source>
</evidence>
<dbReference type="PANTHER" id="PTHR44858:SF1">
    <property type="entry name" value="UDP-N-ACETYLGLUCOSAMINE--PEPTIDE N-ACETYLGLUCOSAMINYLTRANSFERASE SPINDLY-RELATED"/>
    <property type="match status" value="1"/>
</dbReference>
<keyword evidence="3" id="KW-1133">Transmembrane helix</keyword>
<dbReference type="SMART" id="SM00028">
    <property type="entry name" value="TPR"/>
    <property type="match status" value="4"/>
</dbReference>
<keyword evidence="1" id="KW-0677">Repeat</keyword>
<keyword evidence="3" id="KW-0472">Membrane</keyword>
<dbReference type="SUPFAM" id="SSF48452">
    <property type="entry name" value="TPR-like"/>
    <property type="match status" value="1"/>
</dbReference>
<dbReference type="NCBIfam" id="NF047558">
    <property type="entry name" value="TPR_END_plus"/>
    <property type="match status" value="1"/>
</dbReference>
<protein>
    <submittedName>
        <fullName evidence="4">TPR repeat-containing protein</fullName>
    </submittedName>
    <submittedName>
        <fullName evidence="5">Tetratricopeptide repeat protein</fullName>
    </submittedName>
</protein>
<evidence type="ECO:0000313" key="5">
    <source>
        <dbReference type="EMBL" id="NAS19426.1"/>
    </source>
</evidence>
<dbReference type="PANTHER" id="PTHR44858">
    <property type="entry name" value="TETRATRICOPEPTIDE REPEAT PROTEIN 6"/>
    <property type="match status" value="1"/>
</dbReference>
<proteinExistence type="predicted"/>
<dbReference type="InterPro" id="IPR050498">
    <property type="entry name" value="Ycf3"/>
</dbReference>
<evidence type="ECO:0000313" key="4">
    <source>
        <dbReference type="EMBL" id="GEQ20765.1"/>
    </source>
</evidence>
<dbReference type="GO" id="GO:0009279">
    <property type="term" value="C:cell outer membrane"/>
    <property type="evidence" value="ECO:0007669"/>
    <property type="project" value="TreeGrafter"/>
</dbReference>
<dbReference type="RefSeq" id="WP_024038874.1">
    <property type="nucleotide sequence ID" value="NZ_BKBC01000012.1"/>
</dbReference>
<dbReference type="Proteomes" id="UP000474042">
    <property type="component" value="Unassembled WGS sequence"/>
</dbReference>
<evidence type="ECO:0000256" key="1">
    <source>
        <dbReference type="ARBA" id="ARBA00022737"/>
    </source>
</evidence>
<gene>
    <name evidence="4" type="ORF">CBU02nite_12710</name>
    <name evidence="5" type="ORF">GND98_016585</name>
</gene>
<reference evidence="5 7" key="2">
    <citation type="submission" date="2020-01" db="EMBL/GenBank/DDBJ databases">
        <title>Genome sequence of a 1,3-propanediol producer, Clostridium butyricum S3.</title>
        <authorList>
            <person name="Zhou J."/>
        </authorList>
    </citation>
    <scope>NUCLEOTIDE SEQUENCE [LARGE SCALE GENOMIC DNA]</scope>
    <source>
        <strain evidence="5 7">S3</strain>
    </source>
</reference>
<dbReference type="InterPro" id="IPR011990">
    <property type="entry name" value="TPR-like_helical_dom_sf"/>
</dbReference>
<keyword evidence="2" id="KW-0802">TPR repeat</keyword>
<comment type="caution">
    <text evidence="4">The sequence shown here is derived from an EMBL/GenBank/DDBJ whole genome shotgun (WGS) entry which is preliminary data.</text>
</comment>